<accession>A0A2P2P115</accession>
<organism evidence="1">
    <name type="scientific">Rhizophora mucronata</name>
    <name type="common">Asiatic mangrove</name>
    <dbReference type="NCBI Taxonomy" id="61149"/>
    <lineage>
        <taxon>Eukaryota</taxon>
        <taxon>Viridiplantae</taxon>
        <taxon>Streptophyta</taxon>
        <taxon>Embryophyta</taxon>
        <taxon>Tracheophyta</taxon>
        <taxon>Spermatophyta</taxon>
        <taxon>Magnoliopsida</taxon>
        <taxon>eudicotyledons</taxon>
        <taxon>Gunneridae</taxon>
        <taxon>Pentapetalae</taxon>
        <taxon>rosids</taxon>
        <taxon>fabids</taxon>
        <taxon>Malpighiales</taxon>
        <taxon>Rhizophoraceae</taxon>
        <taxon>Rhizophora</taxon>
    </lineage>
</organism>
<dbReference type="EMBL" id="GGEC01067909">
    <property type="protein sequence ID" value="MBX48393.1"/>
    <property type="molecule type" value="Transcribed_RNA"/>
</dbReference>
<name>A0A2P2P115_RHIMU</name>
<reference evidence="1" key="1">
    <citation type="submission" date="2018-02" db="EMBL/GenBank/DDBJ databases">
        <title>Rhizophora mucronata_Transcriptome.</title>
        <authorList>
            <person name="Meera S.P."/>
            <person name="Sreeshan A."/>
            <person name="Augustine A."/>
        </authorList>
    </citation>
    <scope>NUCLEOTIDE SEQUENCE</scope>
    <source>
        <tissue evidence="1">Leaf</tissue>
    </source>
</reference>
<evidence type="ECO:0000313" key="1">
    <source>
        <dbReference type="EMBL" id="MBX48393.1"/>
    </source>
</evidence>
<protein>
    <submittedName>
        <fullName evidence="1">Uncharacterized protein</fullName>
    </submittedName>
</protein>
<sequence length="9" mass="879">MSPTSASQA</sequence>
<proteinExistence type="predicted"/>